<dbReference type="CDD" id="cd00609">
    <property type="entry name" value="AAT_like"/>
    <property type="match status" value="1"/>
</dbReference>
<feature type="region of interest" description="Disordered" evidence="6">
    <location>
        <begin position="1"/>
        <end position="24"/>
    </location>
</feature>
<dbReference type="Gene3D" id="3.90.1150.10">
    <property type="entry name" value="Aspartate Aminotransferase, domain 1"/>
    <property type="match status" value="1"/>
</dbReference>
<name>A0ABT7QNC7_9GAMM</name>
<dbReference type="GO" id="GO:0016829">
    <property type="term" value="F:lyase activity"/>
    <property type="evidence" value="ECO:0007669"/>
    <property type="project" value="UniProtKB-KW"/>
</dbReference>
<organism evidence="8 9">
    <name type="scientific">Candidatus Doriopsillibacter californiensis</name>
    <dbReference type="NCBI Taxonomy" id="2970740"/>
    <lineage>
        <taxon>Bacteria</taxon>
        <taxon>Pseudomonadati</taxon>
        <taxon>Pseudomonadota</taxon>
        <taxon>Gammaproteobacteria</taxon>
        <taxon>Candidatus Tethybacterales</taxon>
        <taxon>Candidatus Persebacteraceae</taxon>
        <taxon>Candidatus Doriopsillibacter</taxon>
    </lineage>
</organism>
<proteinExistence type="inferred from homology"/>
<comment type="caution">
    <text evidence="8">The sequence shown here is derived from an EMBL/GenBank/DDBJ whole genome shotgun (WGS) entry which is preliminary data.</text>
</comment>
<dbReference type="Proteomes" id="UP001168167">
    <property type="component" value="Unassembled WGS sequence"/>
</dbReference>
<accession>A0ABT7QNC7</accession>
<reference evidence="8" key="1">
    <citation type="submission" date="2022-08" db="EMBL/GenBank/DDBJ databases">
        <authorList>
            <person name="Dzunkova M."/>
            <person name="La Clair J."/>
            <person name="Tyml T."/>
            <person name="Doud D."/>
            <person name="Schulz F."/>
            <person name="Piquer S."/>
            <person name="Porcel Sanchis D."/>
            <person name="Osborn A."/>
            <person name="Robinson D."/>
            <person name="Louie K.B."/>
            <person name="Bowen B.P."/>
            <person name="Bowers R."/>
            <person name="Lee J."/>
            <person name="Arnau Llombart V."/>
            <person name="Diaz Villanueva W."/>
            <person name="Gosliner T."/>
            <person name="Northen T."/>
            <person name="Cheng J.-F."/>
            <person name="Burkart M.D."/>
            <person name="Woyke T."/>
        </authorList>
    </citation>
    <scope>NUCLEOTIDE SEQUENCE</scope>
    <source>
        <strain evidence="8">Df01</strain>
    </source>
</reference>
<evidence type="ECO:0000259" key="7">
    <source>
        <dbReference type="Pfam" id="PF00155"/>
    </source>
</evidence>
<feature type="compositionally biased region" description="Polar residues" evidence="6">
    <location>
        <begin position="1"/>
        <end position="12"/>
    </location>
</feature>
<comment type="cofactor">
    <cofactor evidence="1">
        <name>pyridoxal 5'-phosphate</name>
        <dbReference type="ChEBI" id="CHEBI:597326"/>
    </cofactor>
</comment>
<dbReference type="PANTHER" id="PTHR43525">
    <property type="entry name" value="PROTEIN MALY"/>
    <property type="match status" value="1"/>
</dbReference>
<dbReference type="NCBIfam" id="TIGR04350">
    <property type="entry name" value="C_S_lyase_PatB"/>
    <property type="match status" value="1"/>
</dbReference>
<feature type="domain" description="Aminotransferase class I/classII large" evidence="7">
    <location>
        <begin position="61"/>
        <end position="382"/>
    </location>
</feature>
<dbReference type="SUPFAM" id="SSF53383">
    <property type="entry name" value="PLP-dependent transferases"/>
    <property type="match status" value="1"/>
</dbReference>
<dbReference type="InterPro" id="IPR027619">
    <property type="entry name" value="C-S_lyase_PatB-like"/>
</dbReference>
<dbReference type="InterPro" id="IPR015424">
    <property type="entry name" value="PyrdxlP-dep_Trfase"/>
</dbReference>
<evidence type="ECO:0000256" key="5">
    <source>
        <dbReference type="ARBA" id="ARBA00037974"/>
    </source>
</evidence>
<dbReference type="EC" id="4.4.1.13" evidence="2"/>
<evidence type="ECO:0000256" key="2">
    <source>
        <dbReference type="ARBA" id="ARBA00012224"/>
    </source>
</evidence>
<evidence type="ECO:0000256" key="4">
    <source>
        <dbReference type="ARBA" id="ARBA00023239"/>
    </source>
</evidence>
<comment type="similarity">
    <text evidence="5">Belongs to the class-II pyridoxal-phosphate-dependent aminotransferase family. MalY/PatB cystathionine beta-lyase subfamily.</text>
</comment>
<dbReference type="Pfam" id="PF00155">
    <property type="entry name" value="Aminotran_1_2"/>
    <property type="match status" value="1"/>
</dbReference>
<dbReference type="EMBL" id="JANQAO010000005">
    <property type="protein sequence ID" value="MDM5148227.1"/>
    <property type="molecule type" value="Genomic_DNA"/>
</dbReference>
<dbReference type="InterPro" id="IPR051798">
    <property type="entry name" value="Class-II_PLP-Dep_Aminotrans"/>
</dbReference>
<evidence type="ECO:0000256" key="3">
    <source>
        <dbReference type="ARBA" id="ARBA00022898"/>
    </source>
</evidence>
<gene>
    <name evidence="8" type="ORF">NQX30_07635</name>
</gene>
<dbReference type="Gene3D" id="3.40.640.10">
    <property type="entry name" value="Type I PLP-dependent aspartate aminotransferase-like (Major domain)"/>
    <property type="match status" value="1"/>
</dbReference>
<dbReference type="InterPro" id="IPR004839">
    <property type="entry name" value="Aminotransferase_I/II_large"/>
</dbReference>
<evidence type="ECO:0000256" key="6">
    <source>
        <dbReference type="SAM" id="MobiDB-lite"/>
    </source>
</evidence>
<dbReference type="PANTHER" id="PTHR43525:SF1">
    <property type="entry name" value="PROTEIN MALY"/>
    <property type="match status" value="1"/>
</dbReference>
<keyword evidence="3" id="KW-0663">Pyridoxal phosphate</keyword>
<evidence type="ECO:0000313" key="9">
    <source>
        <dbReference type="Proteomes" id="UP001168167"/>
    </source>
</evidence>
<evidence type="ECO:0000256" key="1">
    <source>
        <dbReference type="ARBA" id="ARBA00001933"/>
    </source>
</evidence>
<protein>
    <recommendedName>
        <fullName evidence="2">cysteine-S-conjugate beta-lyase</fullName>
        <ecNumber evidence="2">4.4.1.13</ecNumber>
    </recommendedName>
</protein>
<dbReference type="InterPro" id="IPR015421">
    <property type="entry name" value="PyrdxlP-dep_Trfase_major"/>
</dbReference>
<sequence>MKTDNVISSTDFESLPPRQDSDSHKWRRYEGQDIIPAWVADMDYPAAPAILEALAVRLRHGVFGYADVLPQLRRTAADYFAFRWQWEVRPEWLVCLPGLGAAIHAVCRLAADEGPADILTPSPIYHVFRRAPAMAGATRVDVAMEWDGTAWRLPVAKLEAALTPQTKLVQLCNPHNPNGKVYETSELEALGEFCLRRNLLLCADEVHADLILDEDKKHVCVASLSPDIARMAITLQSPSKAFNIAGLNFAVAVIPDDNLRARFCHALAGKVIGHLNPFGLAAAEAAWSECGDWLSAVIKQLRTNRDQLANAIADMPNIHMKHLASTYLAWLNVSELGSSNPPTHFESAGIGMSAGADFGDSDYMRLNFGCSQALLEKMIHRLTVAQR</sequence>
<reference evidence="8" key="2">
    <citation type="journal article" date="2023" name="Microbiome">
        <title>Synthase-selected sorting approach identifies a beta-lactone synthase in a nudibranch symbiotic bacterium.</title>
        <authorList>
            <person name="Dzunkova M."/>
            <person name="La Clair J.J."/>
            <person name="Tyml T."/>
            <person name="Doud D."/>
            <person name="Schulz F."/>
            <person name="Piquer-Esteban S."/>
            <person name="Porcel Sanchis D."/>
            <person name="Osborn A."/>
            <person name="Robinson D."/>
            <person name="Louie K.B."/>
            <person name="Bowen B.P."/>
            <person name="Bowers R.M."/>
            <person name="Lee J."/>
            <person name="Arnau V."/>
            <person name="Diaz-Villanueva W."/>
            <person name="Stepanauskas R."/>
            <person name="Gosliner T."/>
            <person name="Date S.V."/>
            <person name="Northen T.R."/>
            <person name="Cheng J.F."/>
            <person name="Burkart M.D."/>
            <person name="Woyke T."/>
        </authorList>
    </citation>
    <scope>NUCLEOTIDE SEQUENCE</scope>
    <source>
        <strain evidence="8">Df01</strain>
    </source>
</reference>
<dbReference type="InterPro" id="IPR015422">
    <property type="entry name" value="PyrdxlP-dep_Trfase_small"/>
</dbReference>
<evidence type="ECO:0000313" key="8">
    <source>
        <dbReference type="EMBL" id="MDM5148227.1"/>
    </source>
</evidence>
<keyword evidence="9" id="KW-1185">Reference proteome</keyword>
<keyword evidence="4 8" id="KW-0456">Lyase</keyword>